<organism evidence="2 3">
    <name type="scientific">Teratosphaeria destructans</name>
    <dbReference type="NCBI Taxonomy" id="418781"/>
    <lineage>
        <taxon>Eukaryota</taxon>
        <taxon>Fungi</taxon>
        <taxon>Dikarya</taxon>
        <taxon>Ascomycota</taxon>
        <taxon>Pezizomycotina</taxon>
        <taxon>Dothideomycetes</taxon>
        <taxon>Dothideomycetidae</taxon>
        <taxon>Mycosphaerellales</taxon>
        <taxon>Teratosphaeriaceae</taxon>
        <taxon>Teratosphaeria</taxon>
    </lineage>
</organism>
<dbReference type="EMBL" id="RIBY02000635">
    <property type="protein sequence ID" value="KAH9839590.1"/>
    <property type="molecule type" value="Genomic_DNA"/>
</dbReference>
<protein>
    <submittedName>
        <fullName evidence="2">Uncharacterized protein</fullName>
    </submittedName>
</protein>
<evidence type="ECO:0000256" key="1">
    <source>
        <dbReference type="SAM" id="MobiDB-lite"/>
    </source>
</evidence>
<sequence>MDHQQHGEILNMQTTDTQERERRTRRIANNIEALLQSCNEVSHANHPRWRQTHRTDRSEQYTDLVRRTRAELREASLAIVGHWEKEEYGEAEKAFGVLTERLFAFIKEHMPK</sequence>
<reference evidence="2 3" key="1">
    <citation type="journal article" date="2018" name="IMA Fungus">
        <title>IMA Genome-F 10: Nine draft genome sequences of Claviceps purpurea s.lat., including C. arundinis, C. humidiphila, and C. cf. spartinae, pseudomolecules for the pitch canker pathogen Fusarium circinatum, draft genome of Davidsoniella eucalypti, Grosmannia galeiformis, Quambalaria eucalypti, and Teratosphaeria destructans.</title>
        <authorList>
            <person name="Wingfield B.D."/>
            <person name="Liu M."/>
            <person name="Nguyen H.D."/>
            <person name="Lane F.A."/>
            <person name="Morgan S.W."/>
            <person name="De Vos L."/>
            <person name="Wilken P.M."/>
            <person name="Duong T.A."/>
            <person name="Aylward J."/>
            <person name="Coetzee M.P."/>
            <person name="Dadej K."/>
            <person name="De Beer Z.W."/>
            <person name="Findlay W."/>
            <person name="Havenga M."/>
            <person name="Kolarik M."/>
            <person name="Menzies J.G."/>
            <person name="Naidoo K."/>
            <person name="Pochopski O."/>
            <person name="Shoukouhi P."/>
            <person name="Santana Q.C."/>
            <person name="Seifert K.A."/>
            <person name="Soal N."/>
            <person name="Steenkamp E.T."/>
            <person name="Tatham C.T."/>
            <person name="van der Nest M.A."/>
            <person name="Wingfield M.J."/>
        </authorList>
    </citation>
    <scope>NUCLEOTIDE SEQUENCE [LARGE SCALE GENOMIC DNA]</scope>
    <source>
        <strain evidence="2">CMW44962</strain>
    </source>
</reference>
<accession>A0A9W7SXF8</accession>
<dbReference type="Proteomes" id="UP001138500">
    <property type="component" value="Unassembled WGS sequence"/>
</dbReference>
<proteinExistence type="predicted"/>
<evidence type="ECO:0000313" key="2">
    <source>
        <dbReference type="EMBL" id="KAH9839590.1"/>
    </source>
</evidence>
<gene>
    <name evidence="2" type="ORF">Tdes44962_MAKER08082</name>
</gene>
<dbReference type="AlphaFoldDB" id="A0A9W7SXF8"/>
<evidence type="ECO:0000313" key="3">
    <source>
        <dbReference type="Proteomes" id="UP001138500"/>
    </source>
</evidence>
<feature type="region of interest" description="Disordered" evidence="1">
    <location>
        <begin position="1"/>
        <end position="21"/>
    </location>
</feature>
<keyword evidence="3" id="KW-1185">Reference proteome</keyword>
<name>A0A9W7SXF8_9PEZI</name>
<comment type="caution">
    <text evidence="2">The sequence shown here is derived from an EMBL/GenBank/DDBJ whole genome shotgun (WGS) entry which is preliminary data.</text>
</comment>
<reference evidence="2 3" key="2">
    <citation type="journal article" date="2021" name="Curr. Genet.">
        <title>Genetic response to nitrogen starvation in the aggressive Eucalyptus foliar pathogen Teratosphaeria destructans.</title>
        <authorList>
            <person name="Havenga M."/>
            <person name="Wingfield B.D."/>
            <person name="Wingfield M.J."/>
            <person name="Dreyer L.L."/>
            <person name="Roets F."/>
            <person name="Aylward J."/>
        </authorList>
    </citation>
    <scope>NUCLEOTIDE SEQUENCE [LARGE SCALE GENOMIC DNA]</scope>
    <source>
        <strain evidence="2">CMW44962</strain>
    </source>
</reference>